<dbReference type="EMBL" id="JAGGNH010000091">
    <property type="protein sequence ID" value="KAJ0960280.1"/>
    <property type="molecule type" value="Genomic_DNA"/>
</dbReference>
<dbReference type="Pfam" id="PF12527">
    <property type="entry name" value="DUF3727"/>
    <property type="match status" value="1"/>
</dbReference>
<proteinExistence type="predicted"/>
<evidence type="ECO:0000313" key="1">
    <source>
        <dbReference type="EMBL" id="KAJ0960280.1"/>
    </source>
</evidence>
<dbReference type="OrthoDB" id="1918611at2759"/>
<gene>
    <name evidence="1" type="ORF">J5N97_001895</name>
</gene>
<comment type="caution">
    <text evidence="1">The sequence shown here is derived from an EMBL/GenBank/DDBJ whole genome shotgun (WGS) entry which is preliminary data.</text>
</comment>
<dbReference type="PANTHER" id="PTHR36061">
    <property type="match status" value="1"/>
</dbReference>
<dbReference type="AlphaFoldDB" id="A0A9D5BTG0"/>
<dbReference type="PANTHER" id="PTHR36061:SF3">
    <property type="entry name" value="OS04G0692200 PROTEIN"/>
    <property type="match status" value="1"/>
</dbReference>
<dbReference type="Gene3D" id="3.20.20.70">
    <property type="entry name" value="Aldolase class I"/>
    <property type="match status" value="1"/>
</dbReference>
<accession>A0A9D5BTG0</accession>
<organism evidence="1 2">
    <name type="scientific">Dioscorea zingiberensis</name>
    <dbReference type="NCBI Taxonomy" id="325984"/>
    <lineage>
        <taxon>Eukaryota</taxon>
        <taxon>Viridiplantae</taxon>
        <taxon>Streptophyta</taxon>
        <taxon>Embryophyta</taxon>
        <taxon>Tracheophyta</taxon>
        <taxon>Spermatophyta</taxon>
        <taxon>Magnoliopsida</taxon>
        <taxon>Liliopsida</taxon>
        <taxon>Dioscoreales</taxon>
        <taxon>Dioscoreaceae</taxon>
        <taxon>Dioscorea</taxon>
    </lineage>
</organism>
<dbReference type="InterPro" id="IPR022203">
    <property type="entry name" value="DUF3727"/>
</dbReference>
<evidence type="ECO:0000313" key="2">
    <source>
        <dbReference type="Proteomes" id="UP001085076"/>
    </source>
</evidence>
<sequence>MIHEMRIAADHGADLVELRLDSLATFNPRPHLPFLLKHRPLPFIVTSRVQPVMHNQKSVPEFSGDECWLLCPVDTPVQILKSTNCNGWSAVDDVEVESILPTAAYALAKIHMHLVINNGEDIDGLPGEGVEITCFHLDRAHYMFYTSSDPLLFVAVKDKIGQLQIVDDVIQLVNPRSLGPVSD</sequence>
<dbReference type="InterPro" id="IPR013785">
    <property type="entry name" value="Aldolase_TIM"/>
</dbReference>
<name>A0A9D5BTG0_9LILI</name>
<dbReference type="Proteomes" id="UP001085076">
    <property type="component" value="Unassembled WGS sequence"/>
</dbReference>
<protein>
    <submittedName>
        <fullName evidence="1">Uncharacterized protein</fullName>
    </submittedName>
</protein>
<reference evidence="1 2" key="1">
    <citation type="journal article" date="2022" name="Hortic Res">
        <title>The genome of Dioscorea zingiberensis sheds light on the biosynthesis, origin and evolution of the medicinally important diosgenin saponins.</title>
        <authorList>
            <person name="Li Y."/>
            <person name="Tan C."/>
            <person name="Li Z."/>
            <person name="Guo J."/>
            <person name="Li S."/>
            <person name="Chen X."/>
            <person name="Wang C."/>
            <person name="Dai X."/>
            <person name="Yang H."/>
            <person name="Song W."/>
            <person name="Hou L."/>
            <person name="Xu J."/>
            <person name="Tong Z."/>
            <person name="Xu A."/>
            <person name="Yuan X."/>
            <person name="Wang W."/>
            <person name="Yang Q."/>
            <person name="Chen L."/>
            <person name="Sun Z."/>
            <person name="Wang K."/>
            <person name="Pan B."/>
            <person name="Chen J."/>
            <person name="Bao Y."/>
            <person name="Liu F."/>
            <person name="Qi X."/>
            <person name="Gang D.R."/>
            <person name="Wen J."/>
            <person name="Li J."/>
        </authorList>
    </citation>
    <scope>NUCLEOTIDE SEQUENCE [LARGE SCALE GENOMIC DNA]</scope>
    <source>
        <strain evidence="1">Dzin_1.0</strain>
    </source>
</reference>
<keyword evidence="2" id="KW-1185">Reference proteome</keyword>